<evidence type="ECO:0000256" key="1">
    <source>
        <dbReference type="ARBA" id="ARBA00010618"/>
    </source>
</evidence>
<keyword evidence="5" id="KW-0699">rRNA-binding</keyword>
<feature type="domain" description="KOW" evidence="7">
    <location>
        <begin position="2"/>
        <end position="29"/>
    </location>
</feature>
<dbReference type="NCBIfam" id="TIGR01079">
    <property type="entry name" value="rplX_bact"/>
    <property type="match status" value="1"/>
</dbReference>
<dbReference type="GO" id="GO:0003735">
    <property type="term" value="F:structural constituent of ribosome"/>
    <property type="evidence" value="ECO:0007669"/>
    <property type="project" value="InterPro"/>
</dbReference>
<dbReference type="SUPFAM" id="SSF50104">
    <property type="entry name" value="Translation proteins SH3-like domain"/>
    <property type="match status" value="1"/>
</dbReference>
<dbReference type="PROSITE" id="PS01108">
    <property type="entry name" value="RIBOSOMAL_L24"/>
    <property type="match status" value="1"/>
</dbReference>
<evidence type="ECO:0000313" key="8">
    <source>
        <dbReference type="EMBL" id="ODS33791.1"/>
    </source>
</evidence>
<evidence type="ECO:0000256" key="3">
    <source>
        <dbReference type="ARBA" id="ARBA00023274"/>
    </source>
</evidence>
<dbReference type="Gene3D" id="2.30.30.30">
    <property type="match status" value="1"/>
</dbReference>
<dbReference type="InterPro" id="IPR014722">
    <property type="entry name" value="Rib_uL2_dom2"/>
</dbReference>
<evidence type="ECO:0000256" key="4">
    <source>
        <dbReference type="ARBA" id="ARBA00035206"/>
    </source>
</evidence>
<dbReference type="SMART" id="SM00739">
    <property type="entry name" value="KOW"/>
    <property type="match status" value="1"/>
</dbReference>
<keyword evidence="3 5" id="KW-0687">Ribonucleoprotein</keyword>
<dbReference type="PANTHER" id="PTHR12903">
    <property type="entry name" value="MITOCHONDRIAL RIBOSOMAL PROTEIN L24"/>
    <property type="match status" value="1"/>
</dbReference>
<dbReference type="EMBL" id="MAYW01000019">
    <property type="protein sequence ID" value="ODS33791.1"/>
    <property type="molecule type" value="Genomic_DNA"/>
</dbReference>
<dbReference type="InterPro" id="IPR005825">
    <property type="entry name" value="Ribosomal_uL24_CS"/>
</dbReference>
<dbReference type="InterPro" id="IPR003256">
    <property type="entry name" value="Ribosomal_uL24"/>
</dbReference>
<dbReference type="GO" id="GO:1990904">
    <property type="term" value="C:ribonucleoprotein complex"/>
    <property type="evidence" value="ECO:0007669"/>
    <property type="project" value="UniProtKB-KW"/>
</dbReference>
<dbReference type="GO" id="GO:0019843">
    <property type="term" value="F:rRNA binding"/>
    <property type="evidence" value="ECO:0007669"/>
    <property type="project" value="UniProtKB-UniRule"/>
</dbReference>
<proteinExistence type="inferred from homology"/>
<dbReference type="HAMAP" id="MF_01326_B">
    <property type="entry name" value="Ribosomal_uL24_B"/>
    <property type="match status" value="1"/>
</dbReference>
<dbReference type="Pfam" id="PF17136">
    <property type="entry name" value="ribosomal_L24"/>
    <property type="match status" value="1"/>
</dbReference>
<accession>A0A1E3XDR7</accession>
<sequence>MHVRKNDFVQVIAGDDAGKTGKILNVMLKKERVVVEGINYIQKHVKRSEKNPQGGRVQKEAPISWSNVQVVCQNKNCEKNGKGVRIRYKFLENGDKVRVCYKCGGEIIVAE</sequence>
<dbReference type="GO" id="GO:0006412">
    <property type="term" value="P:translation"/>
    <property type="evidence" value="ECO:0007669"/>
    <property type="project" value="UniProtKB-UniRule"/>
</dbReference>
<dbReference type="Pfam" id="PF00467">
    <property type="entry name" value="KOW"/>
    <property type="match status" value="1"/>
</dbReference>
<comment type="caution">
    <text evidence="8">The sequence shown here is derived from an EMBL/GenBank/DDBJ whole genome shotgun (WGS) entry which is preliminary data.</text>
</comment>
<keyword evidence="5" id="KW-0694">RNA-binding</keyword>
<comment type="subunit">
    <text evidence="5">Part of the 50S ribosomal subunit.</text>
</comment>
<comment type="function">
    <text evidence="5">One of the proteins that surrounds the polypeptide exit tunnel on the outside of the subunit.</text>
</comment>
<protein>
    <recommendedName>
        <fullName evidence="4 5">Large ribosomal subunit protein uL24</fullName>
    </recommendedName>
</protein>
<gene>
    <name evidence="5" type="primary">rplX</name>
    <name evidence="8" type="ORF">SCARUB_01050</name>
</gene>
<dbReference type="AlphaFoldDB" id="A0A1E3XDR7"/>
<name>A0A1E3XDR7_9BACT</name>
<dbReference type="InterPro" id="IPR008991">
    <property type="entry name" value="Translation_prot_SH3-like_sf"/>
</dbReference>
<comment type="similarity">
    <text evidence="1 5 6">Belongs to the universal ribosomal protein uL24 family.</text>
</comment>
<evidence type="ECO:0000313" key="9">
    <source>
        <dbReference type="Proteomes" id="UP000094056"/>
    </source>
</evidence>
<dbReference type="CDD" id="cd06089">
    <property type="entry name" value="KOW_RPL26"/>
    <property type="match status" value="1"/>
</dbReference>
<comment type="function">
    <text evidence="5">One of two assembly initiator proteins, it binds directly to the 5'-end of the 23S rRNA, where it nucleates assembly of the 50S subunit.</text>
</comment>
<evidence type="ECO:0000256" key="5">
    <source>
        <dbReference type="HAMAP-Rule" id="MF_01326"/>
    </source>
</evidence>
<evidence type="ECO:0000256" key="2">
    <source>
        <dbReference type="ARBA" id="ARBA00022980"/>
    </source>
</evidence>
<dbReference type="InterPro" id="IPR005824">
    <property type="entry name" value="KOW"/>
</dbReference>
<dbReference type="Proteomes" id="UP000094056">
    <property type="component" value="Unassembled WGS sequence"/>
</dbReference>
<organism evidence="8 9">
    <name type="scientific">Candidatus Scalindua rubra</name>
    <dbReference type="NCBI Taxonomy" id="1872076"/>
    <lineage>
        <taxon>Bacteria</taxon>
        <taxon>Pseudomonadati</taxon>
        <taxon>Planctomycetota</taxon>
        <taxon>Candidatus Brocadiia</taxon>
        <taxon>Candidatus Brocadiales</taxon>
        <taxon>Candidatus Scalinduaceae</taxon>
        <taxon>Candidatus Scalindua</taxon>
    </lineage>
</organism>
<dbReference type="GO" id="GO:0005840">
    <property type="term" value="C:ribosome"/>
    <property type="evidence" value="ECO:0007669"/>
    <property type="project" value="UniProtKB-KW"/>
</dbReference>
<reference evidence="8 9" key="1">
    <citation type="submission" date="2016-07" db="EMBL/GenBank/DDBJ databases">
        <title>Draft genome of Scalindua rubra, obtained from a brine-seawater interface in the Red Sea, sheds light on salt adaptation in anammox bacteria.</title>
        <authorList>
            <person name="Speth D.R."/>
            <person name="Lagkouvardos I."/>
            <person name="Wang Y."/>
            <person name="Qian P.-Y."/>
            <person name="Dutilh B.E."/>
            <person name="Jetten M.S."/>
        </authorList>
    </citation>
    <scope>NUCLEOTIDE SEQUENCE [LARGE SCALE GENOMIC DNA]</scope>
    <source>
        <strain evidence="8">BSI-1</strain>
    </source>
</reference>
<evidence type="ECO:0000256" key="6">
    <source>
        <dbReference type="RuleBase" id="RU003477"/>
    </source>
</evidence>
<evidence type="ECO:0000259" key="7">
    <source>
        <dbReference type="SMART" id="SM00739"/>
    </source>
</evidence>
<keyword evidence="2 5" id="KW-0689">Ribosomal protein</keyword>
<dbReference type="InterPro" id="IPR041988">
    <property type="entry name" value="Ribosomal_uL24_KOW"/>
</dbReference>
<dbReference type="InterPro" id="IPR057264">
    <property type="entry name" value="Ribosomal_uL24_C"/>
</dbReference>